<evidence type="ECO:0000256" key="3">
    <source>
        <dbReference type="ARBA" id="ARBA00022989"/>
    </source>
</evidence>
<evidence type="ECO:0000256" key="2">
    <source>
        <dbReference type="ARBA" id="ARBA00022692"/>
    </source>
</evidence>
<dbReference type="EMBL" id="UFXP01000001">
    <property type="protein sequence ID" value="STC73724.1"/>
    <property type="molecule type" value="Genomic_DNA"/>
</dbReference>
<dbReference type="RefSeq" id="WP_115020986.1">
    <property type="nucleotide sequence ID" value="NZ_CP069533.1"/>
</dbReference>
<gene>
    <name evidence="7" type="ORF">NCTC10289_00162</name>
</gene>
<organism evidence="7 8">
    <name type="scientific">Corynebacterium minutissimum</name>
    <dbReference type="NCBI Taxonomy" id="38301"/>
    <lineage>
        <taxon>Bacteria</taxon>
        <taxon>Bacillati</taxon>
        <taxon>Actinomycetota</taxon>
        <taxon>Actinomycetes</taxon>
        <taxon>Mycobacteriales</taxon>
        <taxon>Corynebacteriaceae</taxon>
        <taxon>Corynebacterium</taxon>
    </lineage>
</organism>
<feature type="transmembrane region" description="Helical" evidence="5">
    <location>
        <begin position="75"/>
        <end position="96"/>
    </location>
</feature>
<name>A0A376CRF1_9CORY</name>
<reference evidence="7 8" key="1">
    <citation type="submission" date="2018-06" db="EMBL/GenBank/DDBJ databases">
        <authorList>
            <consortium name="Pathogen Informatics"/>
            <person name="Doyle S."/>
        </authorList>
    </citation>
    <scope>NUCLEOTIDE SEQUENCE [LARGE SCALE GENOMIC DNA]</scope>
    <source>
        <strain evidence="7 8">NCTC10289</strain>
    </source>
</reference>
<feature type="domain" description="DUF202" evidence="6">
    <location>
        <begin position="6"/>
        <end position="57"/>
    </location>
</feature>
<proteinExistence type="predicted"/>
<dbReference type="Proteomes" id="UP000254287">
    <property type="component" value="Unassembled WGS sequence"/>
</dbReference>
<protein>
    <recommendedName>
        <fullName evidence="6">DUF202 domain-containing protein</fullName>
    </recommendedName>
</protein>
<dbReference type="AlphaFoldDB" id="A0A376CRF1"/>
<keyword evidence="4 5" id="KW-0472">Membrane</keyword>
<evidence type="ECO:0000259" key="6">
    <source>
        <dbReference type="Pfam" id="PF02656"/>
    </source>
</evidence>
<sequence>MNELFDPGLQPERTRLAWQRTGLAGLVAGLLVVRSVAPWAAVIVGGVTAVVLWLATTKLRRADDVLSRAAPLPGAAALAAVTVATMLLGAVAFVAVW</sequence>
<keyword evidence="3 5" id="KW-1133">Transmembrane helix</keyword>
<accession>A0A376CRF1</accession>
<dbReference type="InterPro" id="IPR003807">
    <property type="entry name" value="DUF202"/>
</dbReference>
<evidence type="ECO:0000256" key="4">
    <source>
        <dbReference type="ARBA" id="ARBA00023136"/>
    </source>
</evidence>
<dbReference type="Pfam" id="PF02656">
    <property type="entry name" value="DUF202"/>
    <property type="match status" value="1"/>
</dbReference>
<evidence type="ECO:0000256" key="5">
    <source>
        <dbReference type="SAM" id="Phobius"/>
    </source>
</evidence>
<evidence type="ECO:0000313" key="7">
    <source>
        <dbReference type="EMBL" id="STC73724.1"/>
    </source>
</evidence>
<keyword evidence="2 5" id="KW-0812">Transmembrane</keyword>
<comment type="subcellular location">
    <subcellularLocation>
        <location evidence="1">Endomembrane system</location>
        <topology evidence="1">Multi-pass membrane protein</topology>
    </subcellularLocation>
</comment>
<dbReference type="GO" id="GO:0012505">
    <property type="term" value="C:endomembrane system"/>
    <property type="evidence" value="ECO:0007669"/>
    <property type="project" value="UniProtKB-SubCell"/>
</dbReference>
<evidence type="ECO:0000313" key="8">
    <source>
        <dbReference type="Proteomes" id="UP000254287"/>
    </source>
</evidence>
<evidence type="ECO:0000256" key="1">
    <source>
        <dbReference type="ARBA" id="ARBA00004127"/>
    </source>
</evidence>
<feature type="transmembrane region" description="Helical" evidence="5">
    <location>
        <begin position="36"/>
        <end position="55"/>
    </location>
</feature>